<evidence type="ECO:0000313" key="13">
    <source>
        <dbReference type="Proteomes" id="UP000310121"/>
    </source>
</evidence>
<evidence type="ECO:0000256" key="2">
    <source>
        <dbReference type="ARBA" id="ARBA00009140"/>
    </source>
</evidence>
<evidence type="ECO:0000256" key="11">
    <source>
        <dbReference type="SAM" id="MobiDB-lite"/>
    </source>
</evidence>
<dbReference type="PANTHER" id="PTHR12714:SF9">
    <property type="entry name" value="PROTEIN-S-ISOPRENYLCYSTEINE O-METHYLTRANSFERASE"/>
    <property type="match status" value="1"/>
</dbReference>
<keyword evidence="10" id="KW-0256">Endoplasmic reticulum</keyword>
<keyword evidence="6 10" id="KW-0949">S-adenosyl-L-methionine</keyword>
<keyword evidence="9 10" id="KW-0472">Membrane</keyword>
<dbReference type="Proteomes" id="UP000310121">
    <property type="component" value="Unassembled WGS sequence"/>
</dbReference>
<gene>
    <name evidence="12" type="ORF">D6C90_06473</name>
</gene>
<dbReference type="GO" id="GO:0005789">
    <property type="term" value="C:endoplasmic reticulum membrane"/>
    <property type="evidence" value="ECO:0007669"/>
    <property type="project" value="UniProtKB-SubCell"/>
</dbReference>
<feature type="region of interest" description="Disordered" evidence="11">
    <location>
        <begin position="1"/>
        <end position="32"/>
    </location>
</feature>
<keyword evidence="5" id="KW-0808">Transferase</keyword>
<comment type="catalytic activity">
    <reaction evidence="10">
        <text>[protein]-C-terminal S-[(2E,6E)-farnesyl]-L-cysteine + S-adenosyl-L-methionine = [protein]-C-terminal S-[(2E,6E)-farnesyl]-L-cysteine methyl ester + S-adenosyl-L-homocysteine</text>
        <dbReference type="Rhea" id="RHEA:21672"/>
        <dbReference type="Rhea" id="RHEA-COMP:12125"/>
        <dbReference type="Rhea" id="RHEA-COMP:12126"/>
        <dbReference type="ChEBI" id="CHEBI:57856"/>
        <dbReference type="ChEBI" id="CHEBI:59789"/>
        <dbReference type="ChEBI" id="CHEBI:90510"/>
        <dbReference type="ChEBI" id="CHEBI:90511"/>
        <dbReference type="EC" id="2.1.1.100"/>
    </reaction>
</comment>
<evidence type="ECO:0000256" key="4">
    <source>
        <dbReference type="ARBA" id="ARBA00022603"/>
    </source>
</evidence>
<comment type="caution">
    <text evidence="12">The sequence shown here is derived from an EMBL/GenBank/DDBJ whole genome shotgun (WGS) entry which is preliminary data.</text>
</comment>
<keyword evidence="8 10" id="KW-1133">Transmembrane helix</keyword>
<dbReference type="PROSITE" id="PS51564">
    <property type="entry name" value="SAM_ICMT"/>
    <property type="match status" value="1"/>
</dbReference>
<feature type="compositionally biased region" description="Polar residues" evidence="11">
    <location>
        <begin position="12"/>
        <end position="32"/>
    </location>
</feature>
<dbReference type="InterPro" id="IPR007269">
    <property type="entry name" value="ICMT_MeTrfase"/>
</dbReference>
<protein>
    <recommendedName>
        <fullName evidence="3 10">Protein-S-isoprenylcysteine O-methyltransferase</fullName>
        <ecNumber evidence="3 10">2.1.1.100</ecNumber>
    </recommendedName>
</protein>
<feature type="transmembrane region" description="Helical" evidence="10">
    <location>
        <begin position="210"/>
        <end position="238"/>
    </location>
</feature>
<dbReference type="AlphaFoldDB" id="A0A4S9UI54"/>
<dbReference type="Pfam" id="PF04140">
    <property type="entry name" value="ICMT"/>
    <property type="match status" value="1"/>
</dbReference>
<evidence type="ECO:0000256" key="9">
    <source>
        <dbReference type="ARBA" id="ARBA00023136"/>
    </source>
</evidence>
<comment type="caution">
    <text evidence="10">Lacks conserved residue(s) required for the propagation of feature annotation.</text>
</comment>
<evidence type="ECO:0000256" key="8">
    <source>
        <dbReference type="ARBA" id="ARBA00022989"/>
    </source>
</evidence>
<keyword evidence="7 10" id="KW-0812">Transmembrane</keyword>
<keyword evidence="4 10" id="KW-0489">Methyltransferase</keyword>
<dbReference type="InterPro" id="IPR025770">
    <property type="entry name" value="PPMT_MeTrfase"/>
</dbReference>
<evidence type="ECO:0000256" key="10">
    <source>
        <dbReference type="RuleBase" id="RU362022"/>
    </source>
</evidence>
<organism evidence="12 13">
    <name type="scientific">Aureobasidium pullulans</name>
    <name type="common">Black yeast</name>
    <name type="synonym">Pullularia pullulans</name>
    <dbReference type="NCBI Taxonomy" id="5580"/>
    <lineage>
        <taxon>Eukaryota</taxon>
        <taxon>Fungi</taxon>
        <taxon>Dikarya</taxon>
        <taxon>Ascomycota</taxon>
        <taxon>Pezizomycotina</taxon>
        <taxon>Dothideomycetes</taxon>
        <taxon>Dothideomycetidae</taxon>
        <taxon>Dothideales</taxon>
        <taxon>Saccotheciaceae</taxon>
        <taxon>Aureobasidium</taxon>
    </lineage>
</organism>
<evidence type="ECO:0000256" key="1">
    <source>
        <dbReference type="ARBA" id="ARBA00004141"/>
    </source>
</evidence>
<proteinExistence type="inferred from homology"/>
<evidence type="ECO:0000256" key="5">
    <source>
        <dbReference type="ARBA" id="ARBA00022679"/>
    </source>
</evidence>
<evidence type="ECO:0000256" key="6">
    <source>
        <dbReference type="ARBA" id="ARBA00022691"/>
    </source>
</evidence>
<name>A0A4S9UI54_AURPU</name>
<feature type="transmembrane region" description="Helical" evidence="10">
    <location>
        <begin position="52"/>
        <end position="75"/>
    </location>
</feature>
<comment type="similarity">
    <text evidence="2 10">Belongs to the class VI-like SAM-binding methyltransferase superfamily. Isoprenylcysteine carboxyl methyltransferase family.</text>
</comment>
<sequence length="279" mass="30833">MMMEHQGDPNISLPTPISPTGSSNGPGTASRASSVVVDPTIYPGGSRSLASISLHAFCLGTSLSTGLFGTIYLVYSGQRIWRLTEFIATLSLFHFLEFFTTARWNTSNAKVSSYLLLSNGAAYLTAHVSAIIEIIVTSLFFPELQDLYSNKYTIGLGLLLVIGGQTIRSIAMAQAGVSFNHIPAKSKKNDHVLVTWGLYSYFRHPSYFGYFFFAIGTQILVGNKICSFAYLVVLWFFFKDRIQSMSLPLCCLHGIVSLTLCLQMRRKIWSSSLVLIIFC</sequence>
<feature type="transmembrane region" description="Helical" evidence="10">
    <location>
        <begin position="120"/>
        <end position="141"/>
    </location>
</feature>
<evidence type="ECO:0000256" key="3">
    <source>
        <dbReference type="ARBA" id="ARBA00012151"/>
    </source>
</evidence>
<dbReference type="GO" id="GO:0032259">
    <property type="term" value="P:methylation"/>
    <property type="evidence" value="ECO:0007669"/>
    <property type="project" value="UniProtKB-KW"/>
</dbReference>
<evidence type="ECO:0000313" key="12">
    <source>
        <dbReference type="EMBL" id="THZ38229.1"/>
    </source>
</evidence>
<reference evidence="12 13" key="1">
    <citation type="submission" date="2018-10" db="EMBL/GenBank/DDBJ databases">
        <title>Fifty Aureobasidium pullulans genomes reveal a recombining polyextremotolerant generalist.</title>
        <authorList>
            <person name="Gostincar C."/>
            <person name="Turk M."/>
            <person name="Zajc J."/>
            <person name="Gunde-Cimerman N."/>
        </authorList>
    </citation>
    <scope>NUCLEOTIDE SEQUENCE [LARGE SCALE GENOMIC DNA]</scope>
    <source>
        <strain evidence="12 13">EXF-3844</strain>
    </source>
</reference>
<dbReference type="PANTHER" id="PTHR12714">
    <property type="entry name" value="PROTEIN-S ISOPRENYLCYSTEINE O-METHYLTRANSFERASE"/>
    <property type="match status" value="1"/>
</dbReference>
<dbReference type="GO" id="GO:0004671">
    <property type="term" value="F:protein C-terminal S-isoprenylcysteine carboxyl O-methyltransferase activity"/>
    <property type="evidence" value="ECO:0007669"/>
    <property type="project" value="UniProtKB-EC"/>
</dbReference>
<accession>A0A4S9UI54</accession>
<dbReference type="Gene3D" id="1.20.120.1630">
    <property type="match status" value="1"/>
</dbReference>
<dbReference type="EMBL" id="QZBN01000681">
    <property type="protein sequence ID" value="THZ38229.1"/>
    <property type="molecule type" value="Genomic_DNA"/>
</dbReference>
<dbReference type="EC" id="2.1.1.100" evidence="3 10"/>
<comment type="subcellular location">
    <subcellularLocation>
        <location evidence="10">Endoplasmic reticulum membrane</location>
        <topology evidence="10">Multi-pass membrane protein</topology>
    </subcellularLocation>
    <subcellularLocation>
        <location evidence="1">Membrane</location>
        <topology evidence="1">Multi-pass membrane protein</topology>
    </subcellularLocation>
</comment>
<evidence type="ECO:0000256" key="7">
    <source>
        <dbReference type="ARBA" id="ARBA00022692"/>
    </source>
</evidence>